<dbReference type="AlphaFoldDB" id="A0A3E1B432"/>
<evidence type="ECO:0000313" key="1">
    <source>
        <dbReference type="EMBL" id="RFB85417.1"/>
    </source>
</evidence>
<dbReference type="Proteomes" id="UP000256748">
    <property type="component" value="Unassembled WGS sequence"/>
</dbReference>
<accession>A0A3E1B432</accession>
<dbReference type="EMBL" id="NAOO01000038">
    <property type="protein sequence ID" value="RFB85417.1"/>
    <property type="molecule type" value="Genomic_DNA"/>
</dbReference>
<gene>
    <name evidence="1" type="ORF">B5K10_27380</name>
</gene>
<evidence type="ECO:0000313" key="2">
    <source>
        <dbReference type="Proteomes" id="UP000256748"/>
    </source>
</evidence>
<sequence>MRGCCNGLGEVDTGSIFLWDTPMFHVIAIVTQICPPIGRVMAQCHGGCHPRSTAEMNSKTLDPELIVEE</sequence>
<proteinExistence type="predicted"/>
<reference evidence="1 2" key="1">
    <citation type="submission" date="2017-03" db="EMBL/GenBank/DDBJ databases">
        <title>Genome analysis of Rhizobial strains effectives or ineffectives for nitrogen fixation isolated from bean seeds.</title>
        <authorList>
            <person name="Peralta H."/>
            <person name="Aguilar-Vera A."/>
            <person name="Mora Y."/>
            <person name="Vargas-Lagunas C."/>
            <person name="Girard L."/>
            <person name="Mora J."/>
        </authorList>
    </citation>
    <scope>NUCLEOTIDE SEQUENCE [LARGE SCALE GENOMIC DNA]</scope>
    <source>
        <strain evidence="1 2">CCGM5</strain>
    </source>
</reference>
<comment type="caution">
    <text evidence="1">The sequence shown here is derived from an EMBL/GenBank/DDBJ whole genome shotgun (WGS) entry which is preliminary data.</text>
</comment>
<protein>
    <submittedName>
        <fullName evidence="1">Uncharacterized protein</fullName>
    </submittedName>
</protein>
<name>A0A3E1B432_RHILT</name>
<organism evidence="1 2">
    <name type="scientific">Rhizobium leguminosarum bv. trifolii</name>
    <dbReference type="NCBI Taxonomy" id="386"/>
    <lineage>
        <taxon>Bacteria</taxon>
        <taxon>Pseudomonadati</taxon>
        <taxon>Pseudomonadota</taxon>
        <taxon>Alphaproteobacteria</taxon>
        <taxon>Hyphomicrobiales</taxon>
        <taxon>Rhizobiaceae</taxon>
        <taxon>Rhizobium/Agrobacterium group</taxon>
        <taxon>Rhizobium</taxon>
    </lineage>
</organism>